<dbReference type="InterPro" id="IPR041700">
    <property type="entry name" value="OMP_b-brl_3"/>
</dbReference>
<feature type="chain" id="PRO_5013382031" evidence="1">
    <location>
        <begin position="43"/>
        <end position="944"/>
    </location>
</feature>
<dbReference type="EMBL" id="FQUO01000013">
    <property type="protein sequence ID" value="SHF87950.1"/>
    <property type="molecule type" value="Genomic_DNA"/>
</dbReference>
<feature type="domain" description="Outer membrane protein beta-barrel" evidence="2">
    <location>
        <begin position="775"/>
        <end position="921"/>
    </location>
</feature>
<evidence type="ECO:0000256" key="1">
    <source>
        <dbReference type="SAM" id="SignalP"/>
    </source>
</evidence>
<dbReference type="AlphaFoldDB" id="A0A1M5F8K4"/>
<proteinExistence type="predicted"/>
<organism evidence="3 4">
    <name type="scientific">Cnuella takakiae</name>
    <dbReference type="NCBI Taxonomy" id="1302690"/>
    <lineage>
        <taxon>Bacteria</taxon>
        <taxon>Pseudomonadati</taxon>
        <taxon>Bacteroidota</taxon>
        <taxon>Chitinophagia</taxon>
        <taxon>Chitinophagales</taxon>
        <taxon>Chitinophagaceae</taxon>
        <taxon>Cnuella</taxon>
    </lineage>
</organism>
<keyword evidence="3" id="KW-0675">Receptor</keyword>
<dbReference type="Pfam" id="PF14905">
    <property type="entry name" value="OMP_b-brl_3"/>
    <property type="match status" value="2"/>
</dbReference>
<keyword evidence="1" id="KW-0732">Signal</keyword>
<evidence type="ECO:0000313" key="3">
    <source>
        <dbReference type="EMBL" id="SHF87950.1"/>
    </source>
</evidence>
<accession>A0A1M5F8K4</accession>
<feature type="signal peptide" evidence="1">
    <location>
        <begin position="1"/>
        <end position="42"/>
    </location>
</feature>
<dbReference type="STRING" id="1302690.BUE76_03215"/>
<dbReference type="Pfam" id="PF13620">
    <property type="entry name" value="CarboxypepD_reg"/>
    <property type="match status" value="1"/>
</dbReference>
<dbReference type="Proteomes" id="UP000184368">
    <property type="component" value="Unassembled WGS sequence"/>
</dbReference>
<protein>
    <submittedName>
        <fullName evidence="3">Outer membrane receptor proteins, mostly Fe transport</fullName>
    </submittedName>
</protein>
<gene>
    <name evidence="3" type="ORF">SAMN05444008_11391</name>
</gene>
<dbReference type="SUPFAM" id="SSF49478">
    <property type="entry name" value="Cna protein B-type domain"/>
    <property type="match status" value="1"/>
</dbReference>
<reference evidence="3 4" key="1">
    <citation type="submission" date="2016-11" db="EMBL/GenBank/DDBJ databases">
        <authorList>
            <person name="Jaros S."/>
            <person name="Januszkiewicz K."/>
            <person name="Wedrychowicz H."/>
        </authorList>
    </citation>
    <scope>NUCLEOTIDE SEQUENCE [LARGE SCALE GENOMIC DNA]</scope>
    <source>
        <strain evidence="3 4">DSM 26897</strain>
    </source>
</reference>
<name>A0A1M5F8K4_9BACT</name>
<sequence>MDRLTFFNRHFCNPPNIFVANNLLMYRFLLFLSLFCSLAAQAQKPGGVRGSVIDSTSKEGLNDATVSVVTAKDSSLISFALTSNSGFFEIKNLDTGSYVLMISYQGYPNILKAFGITTDKPVVDFGSIKADQEYKAMKEVILNSTPPVQIKGDTLAYNAGAFKTKPNATVEDLLKKLPGVQVERDGTVKTQGENVQKIYVDGKEFFGNDPKMATKNLTADMIDQVEVYEEQSEQSRFSGVDDGNRTRTINLKLKKDKKKGLFGRVGAGVGTDGRYESNASVSYFKGSSKLSLVARSNNINSIGFTQGDITGVGVGGGGNNNSAASAPGITRNTNAGLNYSDLWGKKTEVTGSYFFNNSNTNNTSSSYRQTFFTDSTLNRNQRSVNDNSSSNHRLNMRLTYQIDSFNSVIYTPNVSIQHSENDRFTGTQTFAQKGTQEYRLNDNTSSIHNEGNGSNWGNNLLFRHRFRVRGRTFSINLSNTWNNSDRDGLTDSKFGFYTQGIKTKDSLVQQINRTVNGTNNYGLSASYTEPIGRDKVLELNYAYNNNSNSNDRSVYDYNNFTGEYDLVNQLQTNRFRNNNESNRLGANLRVVKKKYNYQMGMAVQQLELSSNNLSKGAIIRQTFNNLFPTGSFNYRFARSKNLRFDYRGRTNQPSATQLQPIRDVSNPLYQTEGNPALRQEYSNNFTLMYNSFNMMRFRNLFTRFTFGNTYNKIVNSVTQLGKGVQLNRPVNADGAYNMSGVVDFGVPISKQKGGNINTTTNFNLNRDVSLADGVKNYTNNLVIGENVRVNYNYKEKLDLGISGGVSYNRARNTLNARQNNTYYRYLASADVSYIFPRNFVLSTDVDYTATTGLTAGFNQSFLLWNASFAHQMFKNKRGELKLTVFDILKQNRSINRNIADNYIEDVQNTVLQRYFMLTFTWNLSKFGAAQQGGRGGNQMIRMGR</sequence>
<evidence type="ECO:0000259" key="2">
    <source>
        <dbReference type="Pfam" id="PF14905"/>
    </source>
</evidence>
<dbReference type="Gene3D" id="2.60.40.1120">
    <property type="entry name" value="Carboxypeptidase-like, regulatory domain"/>
    <property type="match status" value="1"/>
</dbReference>
<dbReference type="SUPFAM" id="SSF56935">
    <property type="entry name" value="Porins"/>
    <property type="match status" value="1"/>
</dbReference>
<feature type="domain" description="Outer membrane protein beta-barrel" evidence="2">
    <location>
        <begin position="464"/>
        <end position="763"/>
    </location>
</feature>
<evidence type="ECO:0000313" key="4">
    <source>
        <dbReference type="Proteomes" id="UP000184368"/>
    </source>
</evidence>
<keyword evidence="4" id="KW-1185">Reference proteome</keyword>